<protein>
    <recommendedName>
        <fullName evidence="4">Ras modification protein ERF4</fullName>
    </recommendedName>
</protein>
<dbReference type="GO" id="GO:0006612">
    <property type="term" value="P:protein targeting to membrane"/>
    <property type="evidence" value="ECO:0007669"/>
    <property type="project" value="TreeGrafter"/>
</dbReference>
<comment type="similarity">
    <text evidence="2">Belongs to the ERF4 family.</text>
</comment>
<evidence type="ECO:0000256" key="6">
    <source>
        <dbReference type="ARBA" id="ARBA00023136"/>
    </source>
</evidence>
<dbReference type="GO" id="GO:0002178">
    <property type="term" value="C:palmitoyltransferase complex"/>
    <property type="evidence" value="ECO:0007669"/>
    <property type="project" value="TreeGrafter"/>
</dbReference>
<dbReference type="InterPro" id="IPR051371">
    <property type="entry name" value="Ras_palmitoyltransferase"/>
</dbReference>
<comment type="subunit">
    <text evidence="3">Interacts with ERF2.</text>
</comment>
<organism evidence="8 9">
    <name type="scientific">Operophtera brumata</name>
    <name type="common">Winter moth</name>
    <name type="synonym">Phalaena brumata</name>
    <dbReference type="NCBI Taxonomy" id="104452"/>
    <lineage>
        <taxon>Eukaryota</taxon>
        <taxon>Metazoa</taxon>
        <taxon>Ecdysozoa</taxon>
        <taxon>Arthropoda</taxon>
        <taxon>Hexapoda</taxon>
        <taxon>Insecta</taxon>
        <taxon>Pterygota</taxon>
        <taxon>Neoptera</taxon>
        <taxon>Endopterygota</taxon>
        <taxon>Lepidoptera</taxon>
        <taxon>Glossata</taxon>
        <taxon>Ditrysia</taxon>
        <taxon>Geometroidea</taxon>
        <taxon>Geometridae</taxon>
        <taxon>Larentiinae</taxon>
        <taxon>Operophtera</taxon>
    </lineage>
</organism>
<dbReference type="Pfam" id="PF10256">
    <property type="entry name" value="Erf4"/>
    <property type="match status" value="1"/>
</dbReference>
<dbReference type="InterPro" id="IPR019383">
    <property type="entry name" value="Golgin_A_7/ERF4"/>
</dbReference>
<evidence type="ECO:0000256" key="1">
    <source>
        <dbReference type="ARBA" id="ARBA00004406"/>
    </source>
</evidence>
<dbReference type="PANTHER" id="PTHR13254:SF0">
    <property type="entry name" value="GOLGIN SUBFAMILY A MEMBER 7_ERF4 DOMAIN-CONTAINING PROTEIN"/>
    <property type="match status" value="1"/>
</dbReference>
<feature type="domain" description="Golgin subfamily A member 7/ERF4" evidence="7">
    <location>
        <begin position="32"/>
        <end position="95"/>
    </location>
</feature>
<evidence type="ECO:0000256" key="5">
    <source>
        <dbReference type="ARBA" id="ARBA00022824"/>
    </source>
</evidence>
<dbReference type="Proteomes" id="UP000037510">
    <property type="component" value="Unassembled WGS sequence"/>
</dbReference>
<evidence type="ECO:0000256" key="2">
    <source>
        <dbReference type="ARBA" id="ARBA00007732"/>
    </source>
</evidence>
<evidence type="ECO:0000256" key="4">
    <source>
        <dbReference type="ARBA" id="ARBA00018463"/>
    </source>
</evidence>
<dbReference type="PANTHER" id="PTHR13254">
    <property type="entry name" value="GOLGI AUTOANTIGEN, GOLGIN SUBFAMILY A, 7"/>
    <property type="match status" value="1"/>
</dbReference>
<evidence type="ECO:0000259" key="7">
    <source>
        <dbReference type="Pfam" id="PF10256"/>
    </source>
</evidence>
<gene>
    <name evidence="8" type="ORF">OBRU01_23425</name>
</gene>
<sequence>MKSTYCEGCLACLTAYFIYICTETHYEKKSADCSTYCEGCLACLTAYFIYICTETHYEKHLRKVSKFIATQNERVYNPRGIHITDPILRGLRVIEITIIDLPNSPTGNNMNSRHT</sequence>
<dbReference type="STRING" id="104452.A0A0L7KPQ2"/>
<comment type="subcellular location">
    <subcellularLocation>
        <location evidence="1">Endoplasmic reticulum membrane</location>
        <topology evidence="1">Peripheral membrane protein</topology>
    </subcellularLocation>
</comment>
<comment type="caution">
    <text evidence="8">The sequence shown here is derived from an EMBL/GenBank/DDBJ whole genome shotgun (WGS) entry which is preliminary data.</text>
</comment>
<keyword evidence="6" id="KW-0472">Membrane</keyword>
<proteinExistence type="inferred from homology"/>
<dbReference type="EMBL" id="JTDY01007771">
    <property type="protein sequence ID" value="KOB64949.1"/>
    <property type="molecule type" value="Genomic_DNA"/>
</dbReference>
<evidence type="ECO:0000256" key="3">
    <source>
        <dbReference type="ARBA" id="ARBA00011396"/>
    </source>
</evidence>
<evidence type="ECO:0000313" key="9">
    <source>
        <dbReference type="Proteomes" id="UP000037510"/>
    </source>
</evidence>
<accession>A0A0L7KPQ2</accession>
<reference evidence="8 9" key="1">
    <citation type="journal article" date="2015" name="Genome Biol. Evol.">
        <title>The genome of winter moth (Operophtera brumata) provides a genomic perspective on sexual dimorphism and phenology.</title>
        <authorList>
            <person name="Derks M.F."/>
            <person name="Smit S."/>
            <person name="Salis L."/>
            <person name="Schijlen E."/>
            <person name="Bossers A."/>
            <person name="Mateman C."/>
            <person name="Pijl A.S."/>
            <person name="de Ridder D."/>
            <person name="Groenen M.A."/>
            <person name="Visser M.E."/>
            <person name="Megens H.J."/>
        </authorList>
    </citation>
    <scope>NUCLEOTIDE SEQUENCE [LARGE SCALE GENOMIC DNA]</scope>
    <source>
        <strain evidence="8">WM2013NL</strain>
        <tissue evidence="8">Head and thorax</tissue>
    </source>
</reference>
<keyword evidence="9" id="KW-1185">Reference proteome</keyword>
<name>A0A0L7KPQ2_OPEBR</name>
<dbReference type="AlphaFoldDB" id="A0A0L7KPQ2"/>
<dbReference type="GO" id="GO:0005789">
    <property type="term" value="C:endoplasmic reticulum membrane"/>
    <property type="evidence" value="ECO:0007669"/>
    <property type="project" value="UniProtKB-SubCell"/>
</dbReference>
<evidence type="ECO:0000313" key="8">
    <source>
        <dbReference type="EMBL" id="KOB64949.1"/>
    </source>
</evidence>
<keyword evidence="5" id="KW-0256">Endoplasmic reticulum</keyword>